<comment type="caution">
    <text evidence="1">The sequence shown here is derived from an EMBL/GenBank/DDBJ whole genome shotgun (WGS) entry which is preliminary data.</text>
</comment>
<dbReference type="Proteomes" id="UP001596405">
    <property type="component" value="Unassembled WGS sequence"/>
</dbReference>
<dbReference type="EMBL" id="JBHSYQ010000004">
    <property type="protein sequence ID" value="MFC6997976.1"/>
    <property type="molecule type" value="Genomic_DNA"/>
</dbReference>
<protein>
    <recommendedName>
        <fullName evidence="3">YD repeat-containing protein</fullName>
    </recommendedName>
</protein>
<organism evidence="1 2">
    <name type="scientific">Rufibacter roseus</name>
    <dbReference type="NCBI Taxonomy" id="1567108"/>
    <lineage>
        <taxon>Bacteria</taxon>
        <taxon>Pseudomonadati</taxon>
        <taxon>Bacteroidota</taxon>
        <taxon>Cytophagia</taxon>
        <taxon>Cytophagales</taxon>
        <taxon>Hymenobacteraceae</taxon>
        <taxon>Rufibacter</taxon>
    </lineage>
</organism>
<gene>
    <name evidence="1" type="ORF">ACFQHR_10085</name>
</gene>
<dbReference type="Gene3D" id="2.180.10.10">
    <property type="entry name" value="RHS repeat-associated core"/>
    <property type="match status" value="1"/>
</dbReference>
<evidence type="ECO:0000313" key="2">
    <source>
        <dbReference type="Proteomes" id="UP001596405"/>
    </source>
</evidence>
<proteinExistence type="predicted"/>
<evidence type="ECO:0008006" key="3">
    <source>
        <dbReference type="Google" id="ProtNLM"/>
    </source>
</evidence>
<accession>A0ABW2DNN0</accession>
<dbReference type="RefSeq" id="WP_153042301.1">
    <property type="nucleotide sequence ID" value="NZ_LRML01000021.1"/>
</dbReference>
<keyword evidence="2" id="KW-1185">Reference proteome</keyword>
<evidence type="ECO:0000313" key="1">
    <source>
        <dbReference type="EMBL" id="MFC6997976.1"/>
    </source>
</evidence>
<sequence>MTNTAVSQVLEKEFEHDLKGPVKELRLIEFKHVDEIDWILREDTTVIRVSEIRKFDTARRLIEVYLPIDTTTDWCGCNVNRKTLTYTPEGLLNSVSSFTKDTVLERHYVFERDQLGKILRQKILHKTKEDTHPSYYIYKYEGKKIVEIKEGNERAPTILSYTYNSKGKLIKEIYKTYLVKIYEYKYDDKGRLIAKYDVRYDLGKILLAEYSYNENGDVKEQSGKQERPTLRGGNFFDYKVTITYKYDKHGNWTTQIFAYSDGTSSISKREIDYY</sequence>
<name>A0ABW2DNN0_9BACT</name>
<reference evidence="2" key="1">
    <citation type="journal article" date="2019" name="Int. J. Syst. Evol. Microbiol.">
        <title>The Global Catalogue of Microorganisms (GCM) 10K type strain sequencing project: providing services to taxonomists for standard genome sequencing and annotation.</title>
        <authorList>
            <consortium name="The Broad Institute Genomics Platform"/>
            <consortium name="The Broad Institute Genome Sequencing Center for Infectious Disease"/>
            <person name="Wu L."/>
            <person name="Ma J."/>
        </authorList>
    </citation>
    <scope>NUCLEOTIDE SEQUENCE [LARGE SCALE GENOMIC DNA]</scope>
    <source>
        <strain evidence="2">CGMCC 4.7393</strain>
    </source>
</reference>